<sequence>MTVPVVADISSSLNIRPLVVQYWQAPPVGFLKLNVDGVMLSNGSKGDIGGLIRDSCGIWLDKFSHPSDPGPPILAELLAIDHGLTFFFANEKFVKFRLILECDCAVAVEWILNPSRCPSVFKHLVKRCKDLIDAKSVFLRLISRSINVEVDCLVKKGTD</sequence>
<organism evidence="2 3">
    <name type="scientific">Hibiscus sabdariffa</name>
    <name type="common">roselle</name>
    <dbReference type="NCBI Taxonomy" id="183260"/>
    <lineage>
        <taxon>Eukaryota</taxon>
        <taxon>Viridiplantae</taxon>
        <taxon>Streptophyta</taxon>
        <taxon>Embryophyta</taxon>
        <taxon>Tracheophyta</taxon>
        <taxon>Spermatophyta</taxon>
        <taxon>Magnoliopsida</taxon>
        <taxon>eudicotyledons</taxon>
        <taxon>Gunneridae</taxon>
        <taxon>Pentapetalae</taxon>
        <taxon>rosids</taxon>
        <taxon>malvids</taxon>
        <taxon>Malvales</taxon>
        <taxon>Malvaceae</taxon>
        <taxon>Malvoideae</taxon>
        <taxon>Hibiscus</taxon>
    </lineage>
</organism>
<dbReference type="Proteomes" id="UP001472677">
    <property type="component" value="Unassembled WGS sequence"/>
</dbReference>
<dbReference type="InterPro" id="IPR002156">
    <property type="entry name" value="RNaseH_domain"/>
</dbReference>
<gene>
    <name evidence="2" type="ORF">V6N12_016686</name>
</gene>
<evidence type="ECO:0000313" key="3">
    <source>
        <dbReference type="Proteomes" id="UP001472677"/>
    </source>
</evidence>
<dbReference type="InterPro" id="IPR044730">
    <property type="entry name" value="RNase_H-like_dom_plant"/>
</dbReference>
<dbReference type="SUPFAM" id="SSF53098">
    <property type="entry name" value="Ribonuclease H-like"/>
    <property type="match status" value="1"/>
</dbReference>
<reference evidence="2 3" key="1">
    <citation type="journal article" date="2024" name="G3 (Bethesda)">
        <title>Genome assembly of Hibiscus sabdariffa L. provides insights into metabolisms of medicinal natural products.</title>
        <authorList>
            <person name="Kim T."/>
        </authorList>
    </citation>
    <scope>NUCLEOTIDE SEQUENCE [LARGE SCALE GENOMIC DNA]</scope>
    <source>
        <strain evidence="2">TK-2024</strain>
        <tissue evidence="2">Old leaves</tissue>
    </source>
</reference>
<dbReference type="InterPro" id="IPR053151">
    <property type="entry name" value="RNase_H-like"/>
</dbReference>
<dbReference type="Pfam" id="PF13456">
    <property type="entry name" value="RVT_3"/>
    <property type="match status" value="1"/>
</dbReference>
<dbReference type="InterPro" id="IPR036397">
    <property type="entry name" value="RNaseH_sf"/>
</dbReference>
<feature type="domain" description="RNase H type-1" evidence="1">
    <location>
        <begin position="34"/>
        <end position="156"/>
    </location>
</feature>
<proteinExistence type="predicted"/>
<dbReference type="Gene3D" id="3.30.420.10">
    <property type="entry name" value="Ribonuclease H-like superfamily/Ribonuclease H"/>
    <property type="match status" value="1"/>
</dbReference>
<name>A0ABR2CEA2_9ROSI</name>
<dbReference type="PANTHER" id="PTHR47723:SF19">
    <property type="entry name" value="POLYNUCLEOTIDYL TRANSFERASE, RIBONUCLEASE H-LIKE SUPERFAMILY PROTEIN"/>
    <property type="match status" value="1"/>
</dbReference>
<keyword evidence="3" id="KW-1185">Reference proteome</keyword>
<protein>
    <recommendedName>
        <fullName evidence="1">RNase H type-1 domain-containing protein</fullName>
    </recommendedName>
</protein>
<dbReference type="PANTHER" id="PTHR47723">
    <property type="entry name" value="OS05G0353850 PROTEIN"/>
    <property type="match status" value="1"/>
</dbReference>
<dbReference type="InterPro" id="IPR012337">
    <property type="entry name" value="RNaseH-like_sf"/>
</dbReference>
<evidence type="ECO:0000313" key="2">
    <source>
        <dbReference type="EMBL" id="KAK8517848.1"/>
    </source>
</evidence>
<dbReference type="CDD" id="cd06222">
    <property type="entry name" value="RNase_H_like"/>
    <property type="match status" value="1"/>
</dbReference>
<dbReference type="EMBL" id="JBBPBM010000055">
    <property type="protein sequence ID" value="KAK8517848.1"/>
    <property type="molecule type" value="Genomic_DNA"/>
</dbReference>
<evidence type="ECO:0000259" key="1">
    <source>
        <dbReference type="Pfam" id="PF13456"/>
    </source>
</evidence>
<accession>A0ABR2CEA2</accession>
<comment type="caution">
    <text evidence="2">The sequence shown here is derived from an EMBL/GenBank/DDBJ whole genome shotgun (WGS) entry which is preliminary data.</text>
</comment>